<gene>
    <name evidence="2" type="ORF">HPHPA11_1289</name>
</gene>
<accession>N4TAC4</accession>
<feature type="region of interest" description="Disordered" evidence="1">
    <location>
        <begin position="1"/>
        <end position="38"/>
    </location>
</feature>
<evidence type="ECO:0000256" key="1">
    <source>
        <dbReference type="SAM" id="MobiDB-lite"/>
    </source>
</evidence>
<dbReference type="Proteomes" id="UP000012243">
    <property type="component" value="Unassembled WGS sequence"/>
</dbReference>
<evidence type="ECO:0000313" key="3">
    <source>
        <dbReference type="Proteomes" id="UP000012243"/>
    </source>
</evidence>
<name>N4TAC4_HELPX</name>
<reference evidence="2 3" key="1">
    <citation type="submission" date="2013-02" db="EMBL/GenBank/DDBJ databases">
        <title>Comparative Sequence Analysis of H. pylori Isolates.</title>
        <authorList>
            <person name="Blanchard T.G."/>
            <person name="Czinn S.J."/>
            <person name="McCracken C.M."/>
            <person name="Abolude K.A."/>
            <person name="Shefchek K.S."/>
            <person name="Maroo A.M."/>
            <person name="Santana-Cruz I.S."/>
            <person name="Tallon L.J."/>
            <person name="Ficke F.W.F."/>
        </authorList>
    </citation>
    <scope>NUCLEOTIDE SEQUENCE [LARGE SCALE GENOMIC DNA]</scope>
    <source>
        <strain evidence="2 3">Hp A-11</strain>
    </source>
</reference>
<dbReference type="EMBL" id="AOTW01000001">
    <property type="protein sequence ID" value="ENH60138.1"/>
    <property type="molecule type" value="Genomic_DNA"/>
</dbReference>
<evidence type="ECO:0000313" key="2">
    <source>
        <dbReference type="EMBL" id="ENH60138.1"/>
    </source>
</evidence>
<comment type="caution">
    <text evidence="2">The sequence shown here is derived from an EMBL/GenBank/DDBJ whole genome shotgun (WGS) entry which is preliminary data.</text>
</comment>
<dbReference type="AlphaFoldDB" id="N4TAC4"/>
<proteinExistence type="predicted"/>
<organism evidence="2 3">
    <name type="scientific">Helicobacter pylori Hp A-11</name>
    <dbReference type="NCBI Taxonomy" id="992035"/>
    <lineage>
        <taxon>Bacteria</taxon>
        <taxon>Pseudomonadati</taxon>
        <taxon>Campylobacterota</taxon>
        <taxon>Epsilonproteobacteria</taxon>
        <taxon>Campylobacterales</taxon>
        <taxon>Helicobacteraceae</taxon>
        <taxon>Helicobacter</taxon>
    </lineage>
</organism>
<protein>
    <submittedName>
        <fullName evidence="2">Uncharacterized protein</fullName>
    </submittedName>
</protein>
<dbReference type="PATRIC" id="fig|992035.3.peg.1260"/>
<sequence length="38" mass="4337">MVAKNSRNGLMESLLVPNNERKETDPLNLDKISPKRNN</sequence>